<keyword evidence="1" id="KW-0472">Membrane</keyword>
<dbReference type="Proteomes" id="UP000604117">
    <property type="component" value="Unassembled WGS sequence"/>
</dbReference>
<accession>A0ABQ4CVF6</accession>
<feature type="transmembrane region" description="Helical" evidence="1">
    <location>
        <begin position="46"/>
        <end position="67"/>
    </location>
</feature>
<comment type="caution">
    <text evidence="2">The sequence shown here is derived from an EMBL/GenBank/DDBJ whole genome shotgun (WGS) entry which is preliminary data.</text>
</comment>
<keyword evidence="3" id="KW-1185">Reference proteome</keyword>
<dbReference type="EMBL" id="BONE01000041">
    <property type="protein sequence ID" value="GIF75255.1"/>
    <property type="molecule type" value="Genomic_DNA"/>
</dbReference>
<organism evidence="2 3">
    <name type="scientific">Asanoa siamensis</name>
    <dbReference type="NCBI Taxonomy" id="926357"/>
    <lineage>
        <taxon>Bacteria</taxon>
        <taxon>Bacillati</taxon>
        <taxon>Actinomycetota</taxon>
        <taxon>Actinomycetes</taxon>
        <taxon>Micromonosporales</taxon>
        <taxon>Micromonosporaceae</taxon>
        <taxon>Asanoa</taxon>
    </lineage>
</organism>
<feature type="transmembrane region" description="Helical" evidence="1">
    <location>
        <begin position="12"/>
        <end position="34"/>
    </location>
</feature>
<evidence type="ECO:0000256" key="1">
    <source>
        <dbReference type="SAM" id="Phobius"/>
    </source>
</evidence>
<keyword evidence="1" id="KW-0812">Transmembrane</keyword>
<sequence>MIERFARLRAAYGAGAPHALVLLLCFTLAGWAVFLVAGEATVWRMVLWFVGAAIAHDLILFPLYAAADRLLRRATGARSALGRAVLNHVRVPALGAALLFLVFLPGILDLGKATYEAATGQPRVSYAARWLAVSGALFVLSAAILAARWPRLRRLDRESSA</sequence>
<proteinExistence type="predicted"/>
<evidence type="ECO:0000313" key="3">
    <source>
        <dbReference type="Proteomes" id="UP000604117"/>
    </source>
</evidence>
<evidence type="ECO:0000313" key="2">
    <source>
        <dbReference type="EMBL" id="GIF75255.1"/>
    </source>
</evidence>
<name>A0ABQ4CVF6_9ACTN</name>
<keyword evidence="1" id="KW-1133">Transmembrane helix</keyword>
<evidence type="ECO:0008006" key="4">
    <source>
        <dbReference type="Google" id="ProtNLM"/>
    </source>
</evidence>
<dbReference type="RefSeq" id="WP_203716136.1">
    <property type="nucleotide sequence ID" value="NZ_BONE01000041.1"/>
</dbReference>
<gene>
    <name evidence="2" type="ORF">Asi02nite_47730</name>
</gene>
<feature type="transmembrane region" description="Helical" evidence="1">
    <location>
        <begin position="88"/>
        <end position="108"/>
    </location>
</feature>
<protein>
    <recommendedName>
        <fullName evidence="4">Lipoprotein</fullName>
    </recommendedName>
</protein>
<reference evidence="2 3" key="1">
    <citation type="submission" date="2021-01" db="EMBL/GenBank/DDBJ databases">
        <title>Whole genome shotgun sequence of Asanoa siamensis NBRC 107932.</title>
        <authorList>
            <person name="Komaki H."/>
            <person name="Tamura T."/>
        </authorList>
    </citation>
    <scope>NUCLEOTIDE SEQUENCE [LARGE SCALE GENOMIC DNA]</scope>
    <source>
        <strain evidence="2 3">NBRC 107932</strain>
    </source>
</reference>
<feature type="transmembrane region" description="Helical" evidence="1">
    <location>
        <begin position="128"/>
        <end position="147"/>
    </location>
</feature>